<dbReference type="PANTHER" id="PTHR30625">
    <property type="entry name" value="PROTEIN TOLQ"/>
    <property type="match status" value="1"/>
</dbReference>
<comment type="similarity">
    <text evidence="6">Belongs to the exbB/tolQ family.</text>
</comment>
<evidence type="ECO:0000256" key="2">
    <source>
        <dbReference type="ARBA" id="ARBA00022475"/>
    </source>
</evidence>
<keyword evidence="10" id="KW-1185">Reference proteome</keyword>
<dbReference type="GO" id="GO:0017038">
    <property type="term" value="P:protein import"/>
    <property type="evidence" value="ECO:0007669"/>
    <property type="project" value="TreeGrafter"/>
</dbReference>
<proteinExistence type="inferred from homology"/>
<keyword evidence="6" id="KW-0813">Transport</keyword>
<evidence type="ECO:0000256" key="5">
    <source>
        <dbReference type="ARBA" id="ARBA00023136"/>
    </source>
</evidence>
<evidence type="ECO:0000256" key="6">
    <source>
        <dbReference type="RuleBase" id="RU004057"/>
    </source>
</evidence>
<evidence type="ECO:0000256" key="3">
    <source>
        <dbReference type="ARBA" id="ARBA00022692"/>
    </source>
</evidence>
<evidence type="ECO:0000256" key="7">
    <source>
        <dbReference type="SAM" id="Phobius"/>
    </source>
</evidence>
<comment type="caution">
    <text evidence="9">The sequence shown here is derived from an EMBL/GenBank/DDBJ whole genome shotgun (WGS) entry which is preliminary data.</text>
</comment>
<evidence type="ECO:0000313" key="10">
    <source>
        <dbReference type="Proteomes" id="UP001238163"/>
    </source>
</evidence>
<name>A0AAE4AP03_9BACT</name>
<comment type="subcellular location">
    <subcellularLocation>
        <location evidence="1">Cell membrane</location>
        <topology evidence="1">Multi-pass membrane protein</topology>
    </subcellularLocation>
    <subcellularLocation>
        <location evidence="6">Membrane</location>
        <topology evidence="6">Multi-pass membrane protein</topology>
    </subcellularLocation>
</comment>
<feature type="domain" description="MotA/TolQ/ExbB proton channel" evidence="8">
    <location>
        <begin position="101"/>
        <end position="219"/>
    </location>
</feature>
<dbReference type="EMBL" id="JAUSVL010000001">
    <property type="protein sequence ID" value="MDQ0289453.1"/>
    <property type="molecule type" value="Genomic_DNA"/>
</dbReference>
<keyword evidence="5 7" id="KW-0472">Membrane</keyword>
<evidence type="ECO:0000256" key="4">
    <source>
        <dbReference type="ARBA" id="ARBA00022989"/>
    </source>
</evidence>
<gene>
    <name evidence="9" type="ORF">J3R75_001560</name>
</gene>
<dbReference type="InterPro" id="IPR002898">
    <property type="entry name" value="MotA_ExbB_proton_chnl"/>
</dbReference>
<protein>
    <submittedName>
        <fullName evidence="9">Biopolymer transport protein ExbB/TolQ</fullName>
    </submittedName>
</protein>
<evidence type="ECO:0000259" key="8">
    <source>
        <dbReference type="Pfam" id="PF01618"/>
    </source>
</evidence>
<dbReference type="InterPro" id="IPR050790">
    <property type="entry name" value="ExbB/TolQ_transport"/>
</dbReference>
<accession>A0AAE4AP03</accession>
<dbReference type="Proteomes" id="UP001238163">
    <property type="component" value="Unassembled WGS sequence"/>
</dbReference>
<dbReference type="PANTHER" id="PTHR30625:SF3">
    <property type="entry name" value="TOL-PAL SYSTEM PROTEIN TOLQ"/>
    <property type="match status" value="1"/>
</dbReference>
<dbReference type="Pfam" id="PF01618">
    <property type="entry name" value="MotA_ExbB"/>
    <property type="match status" value="1"/>
</dbReference>
<keyword evidence="2" id="KW-1003">Cell membrane</keyword>
<evidence type="ECO:0000256" key="1">
    <source>
        <dbReference type="ARBA" id="ARBA00004651"/>
    </source>
</evidence>
<reference evidence="9" key="1">
    <citation type="submission" date="2023-07" db="EMBL/GenBank/DDBJ databases">
        <title>Genomic Encyclopedia of Type Strains, Phase IV (KMG-IV): sequencing the most valuable type-strain genomes for metagenomic binning, comparative biology and taxonomic classification.</title>
        <authorList>
            <person name="Goeker M."/>
        </authorList>
    </citation>
    <scope>NUCLEOTIDE SEQUENCE</scope>
    <source>
        <strain evidence="9">DSM 24202</strain>
    </source>
</reference>
<dbReference type="RefSeq" id="WP_307260877.1">
    <property type="nucleotide sequence ID" value="NZ_JAUSVL010000001.1"/>
</dbReference>
<sequence>MGLFETLKYAFFQSDQVGKGIVILLFFMSLYAWGLMLDKGFGVLAVRKSCKKFLRLYERVKSPVGMGQHLDDIHGPMKEIASAGIQELFAVCSIHPDRQSAFFRHCHLPRELSSAEMDKIRSTMNRALNIQTLILEDRLVFLSTIVSLSPFLGLFGTVWGVMATFIGIAQTGTPELSAIAPGISGALLTTVAGLVVAIPSLIGNNAIVSSVQATMVEMETFVDDFLASIRLEDADKPSARVNVMTAPEAAPMTMSGSSGDQLQ</sequence>
<keyword evidence="6" id="KW-0653">Protein transport</keyword>
<feature type="transmembrane region" description="Helical" evidence="7">
    <location>
        <begin position="139"/>
        <end position="166"/>
    </location>
</feature>
<feature type="transmembrane region" description="Helical" evidence="7">
    <location>
        <begin position="178"/>
        <end position="202"/>
    </location>
</feature>
<evidence type="ECO:0000313" key="9">
    <source>
        <dbReference type="EMBL" id="MDQ0289453.1"/>
    </source>
</evidence>
<dbReference type="GO" id="GO:0005886">
    <property type="term" value="C:plasma membrane"/>
    <property type="evidence" value="ECO:0007669"/>
    <property type="project" value="UniProtKB-SubCell"/>
</dbReference>
<feature type="transmembrane region" description="Helical" evidence="7">
    <location>
        <begin position="20"/>
        <end position="46"/>
    </location>
</feature>
<keyword evidence="4 7" id="KW-1133">Transmembrane helix</keyword>
<dbReference type="AlphaFoldDB" id="A0AAE4AP03"/>
<organism evidence="9 10">
    <name type="scientific">Oligosphaera ethanolica</name>
    <dbReference type="NCBI Taxonomy" id="760260"/>
    <lineage>
        <taxon>Bacteria</taxon>
        <taxon>Pseudomonadati</taxon>
        <taxon>Lentisphaerota</taxon>
        <taxon>Oligosphaeria</taxon>
        <taxon>Oligosphaerales</taxon>
        <taxon>Oligosphaeraceae</taxon>
        <taxon>Oligosphaera</taxon>
    </lineage>
</organism>
<keyword evidence="3 7" id="KW-0812">Transmembrane</keyword>